<accession>A0ABQ4PY18</accession>
<reference evidence="2" key="2">
    <citation type="journal article" date="2023" name="ISME Commun">
        <title>Characterization of a bloom-associated alphaproteobacterial lineage, 'Candidatus Phycosocius': insights into freshwater algal-bacterial interactions.</title>
        <authorList>
            <person name="Tanabe Y."/>
            <person name="Yamaguchi H."/>
            <person name="Yoshida M."/>
            <person name="Kai A."/>
            <person name="Okazaki Y."/>
        </authorList>
    </citation>
    <scope>NUCLEOTIDE SEQUENCE</scope>
    <source>
        <strain evidence="2">BOTRYCO-1</strain>
    </source>
</reference>
<proteinExistence type="predicted"/>
<dbReference type="GO" id="GO:0032259">
    <property type="term" value="P:methylation"/>
    <property type="evidence" value="ECO:0007669"/>
    <property type="project" value="UniProtKB-KW"/>
</dbReference>
<dbReference type="RefSeq" id="WP_284361198.1">
    <property type="nucleotide sequence ID" value="NZ_BPFZ01000015.1"/>
</dbReference>
<organism evidence="2 3">
    <name type="scientific">Candidatus Phycosocius spiralis</name>
    <dbReference type="NCBI Taxonomy" id="2815099"/>
    <lineage>
        <taxon>Bacteria</taxon>
        <taxon>Pseudomonadati</taxon>
        <taxon>Pseudomonadota</taxon>
        <taxon>Alphaproteobacteria</taxon>
        <taxon>Caulobacterales</taxon>
        <taxon>Caulobacterales incertae sedis</taxon>
        <taxon>Candidatus Phycosocius</taxon>
    </lineage>
</organism>
<dbReference type="InterPro" id="IPR029063">
    <property type="entry name" value="SAM-dependent_MTases_sf"/>
</dbReference>
<dbReference type="CDD" id="cd02440">
    <property type="entry name" value="AdoMet_MTases"/>
    <property type="match status" value="1"/>
</dbReference>
<dbReference type="Gene3D" id="3.40.50.150">
    <property type="entry name" value="Vaccinia Virus protein VP39"/>
    <property type="match status" value="1"/>
</dbReference>
<sequence>MDRLLTLSYAAGATAKFAFYAAHYGLARITSAPFDRPGDAPFTSDKPKPDPRALRKAFLSVFSQDLANIEAGLYLLPDAKPQLSQTRKSLAYLRDVRAIDKRRLAKQATEVRDVGLGEGYPAYFRQNFHWQSGGWLTPESADLYDFQVETLFTGSAGPMRRSTALALLAQSLKGVDQRKTSLVELACGTGQMAGEIMRNFPRLNLTALDMSPAYAHAASRALAPYRCAKAMSGAAEATPFRDASFDRALSIYLFHELPPKVRTKVVRETARILKPGGYFIIADALQTSDHPQLDRLLDAFPIGFHEPFFTSWLTTDMQGMLEANGFELVDQRQAFLTKAWSFRRL</sequence>
<feature type="domain" description="Methyltransferase type 11" evidence="1">
    <location>
        <begin position="184"/>
        <end position="281"/>
    </location>
</feature>
<dbReference type="Pfam" id="PF08241">
    <property type="entry name" value="Methyltransf_11"/>
    <property type="match status" value="1"/>
</dbReference>
<reference evidence="2" key="1">
    <citation type="submission" date="2021-05" db="EMBL/GenBank/DDBJ databases">
        <authorList>
            <person name="Tanabe Y."/>
        </authorList>
    </citation>
    <scope>NUCLEOTIDE SEQUENCE</scope>
    <source>
        <strain evidence="2">BOTRYCO-1</strain>
    </source>
</reference>
<name>A0ABQ4PY18_9PROT</name>
<keyword evidence="2" id="KW-0489">Methyltransferase</keyword>
<keyword evidence="3" id="KW-1185">Reference proteome</keyword>
<dbReference type="GO" id="GO:0008168">
    <property type="term" value="F:methyltransferase activity"/>
    <property type="evidence" value="ECO:0007669"/>
    <property type="project" value="UniProtKB-KW"/>
</dbReference>
<dbReference type="InterPro" id="IPR050508">
    <property type="entry name" value="Methyltransf_Superfamily"/>
</dbReference>
<evidence type="ECO:0000313" key="2">
    <source>
        <dbReference type="EMBL" id="GIU67902.1"/>
    </source>
</evidence>
<protein>
    <submittedName>
        <fullName evidence="2">Methyltransferase</fullName>
    </submittedName>
</protein>
<keyword evidence="2" id="KW-0808">Transferase</keyword>
<comment type="caution">
    <text evidence="2">The sequence shown here is derived from an EMBL/GenBank/DDBJ whole genome shotgun (WGS) entry which is preliminary data.</text>
</comment>
<dbReference type="Proteomes" id="UP001161064">
    <property type="component" value="Unassembled WGS sequence"/>
</dbReference>
<gene>
    <name evidence="2" type="ORF">PsB1_2056</name>
</gene>
<dbReference type="EMBL" id="BPFZ01000015">
    <property type="protein sequence ID" value="GIU67902.1"/>
    <property type="molecule type" value="Genomic_DNA"/>
</dbReference>
<dbReference type="InterPro" id="IPR013216">
    <property type="entry name" value="Methyltransf_11"/>
</dbReference>
<evidence type="ECO:0000259" key="1">
    <source>
        <dbReference type="Pfam" id="PF08241"/>
    </source>
</evidence>
<dbReference type="SUPFAM" id="SSF53335">
    <property type="entry name" value="S-adenosyl-L-methionine-dependent methyltransferases"/>
    <property type="match status" value="1"/>
</dbReference>
<dbReference type="PANTHER" id="PTHR42912">
    <property type="entry name" value="METHYLTRANSFERASE"/>
    <property type="match status" value="1"/>
</dbReference>
<evidence type="ECO:0000313" key="3">
    <source>
        <dbReference type="Proteomes" id="UP001161064"/>
    </source>
</evidence>